<feature type="region of interest" description="Disordered" evidence="1">
    <location>
        <begin position="29"/>
        <end position="51"/>
    </location>
</feature>
<dbReference type="EMBL" id="JTJC03000002">
    <property type="protein sequence ID" value="NHC35297.1"/>
    <property type="molecule type" value="Genomic_DNA"/>
</dbReference>
<evidence type="ECO:0000313" key="2">
    <source>
        <dbReference type="EMBL" id="NHC35297.1"/>
    </source>
</evidence>
<evidence type="ECO:0000256" key="1">
    <source>
        <dbReference type="SAM" id="MobiDB-lite"/>
    </source>
</evidence>
<protein>
    <submittedName>
        <fullName evidence="2">Uncharacterized protein</fullName>
    </submittedName>
</protein>
<organism evidence="2 3">
    <name type="scientific">Scytonema millei VB511283</name>
    <dbReference type="NCBI Taxonomy" id="1245923"/>
    <lineage>
        <taxon>Bacteria</taxon>
        <taxon>Bacillati</taxon>
        <taxon>Cyanobacteriota</taxon>
        <taxon>Cyanophyceae</taxon>
        <taxon>Nostocales</taxon>
        <taxon>Scytonemataceae</taxon>
        <taxon>Scytonema</taxon>
    </lineage>
</organism>
<reference evidence="2 3" key="1">
    <citation type="journal article" date="2015" name="Genome Announc.">
        <title>Draft Genome Sequence of the Terrestrial Cyanobacterium Scytonema millei VB511283, Isolated from Eastern India.</title>
        <authorList>
            <person name="Sen D."/>
            <person name="Chandrababunaidu M.M."/>
            <person name="Singh D."/>
            <person name="Sanghi N."/>
            <person name="Ghorai A."/>
            <person name="Mishra G.P."/>
            <person name="Madduluri M."/>
            <person name="Adhikary S.P."/>
            <person name="Tripathy S."/>
        </authorList>
    </citation>
    <scope>NUCLEOTIDE SEQUENCE [LARGE SCALE GENOMIC DNA]</scope>
    <source>
        <strain evidence="2 3">VB511283</strain>
    </source>
</reference>
<dbReference type="AlphaFoldDB" id="A0A9X5I5B9"/>
<feature type="compositionally biased region" description="Polar residues" evidence="1">
    <location>
        <begin position="35"/>
        <end position="51"/>
    </location>
</feature>
<gene>
    <name evidence="2" type="ORF">QH73_0011605</name>
</gene>
<keyword evidence="3" id="KW-1185">Reference proteome</keyword>
<proteinExistence type="predicted"/>
<name>A0A9X5I5B9_9CYAN</name>
<sequence length="51" mass="5700">MKSNNIGIQSKSDRVSVSAQARLLMSLNRQKQHNRQQSMLQRTASEVGTEG</sequence>
<evidence type="ECO:0000313" key="3">
    <source>
        <dbReference type="Proteomes" id="UP000031532"/>
    </source>
</evidence>
<dbReference type="RefSeq" id="WP_165587667.1">
    <property type="nucleotide sequence ID" value="NZ_JTJC03000002.1"/>
</dbReference>
<accession>A0A9X5I5B9</accession>
<comment type="caution">
    <text evidence="2">The sequence shown here is derived from an EMBL/GenBank/DDBJ whole genome shotgun (WGS) entry which is preliminary data.</text>
</comment>
<dbReference type="Proteomes" id="UP000031532">
    <property type="component" value="Unassembled WGS sequence"/>
</dbReference>